<dbReference type="Proteomes" id="UP001154322">
    <property type="component" value="Unassembled WGS sequence"/>
</dbReference>
<comment type="caution">
    <text evidence="2">The sequence shown here is derived from an EMBL/GenBank/DDBJ whole genome shotgun (WGS) entry which is preliminary data.</text>
</comment>
<organism evidence="2 3">
    <name type="scientific">Paenibacillus melissococcoides</name>
    <dbReference type="NCBI Taxonomy" id="2912268"/>
    <lineage>
        <taxon>Bacteria</taxon>
        <taxon>Bacillati</taxon>
        <taxon>Bacillota</taxon>
        <taxon>Bacilli</taxon>
        <taxon>Bacillales</taxon>
        <taxon>Paenibacillaceae</taxon>
        <taxon>Paenibacillus</taxon>
    </lineage>
</organism>
<evidence type="ECO:0000313" key="3">
    <source>
        <dbReference type="Proteomes" id="UP001154322"/>
    </source>
</evidence>
<keyword evidence="3" id="KW-1185">Reference proteome</keyword>
<evidence type="ECO:0000313" key="2">
    <source>
        <dbReference type="EMBL" id="CAH8243740.1"/>
    </source>
</evidence>
<dbReference type="InterPro" id="IPR035406">
    <property type="entry name" value="DUF5412"/>
</dbReference>
<gene>
    <name evidence="2" type="ORF">WJ0W_000979</name>
</gene>
<dbReference type="Pfam" id="PF17428">
    <property type="entry name" value="DUF5412"/>
    <property type="match status" value="1"/>
</dbReference>
<evidence type="ECO:0000256" key="1">
    <source>
        <dbReference type="SAM" id="Phobius"/>
    </source>
</evidence>
<keyword evidence="1" id="KW-1133">Transmembrane helix</keyword>
<proteinExistence type="predicted"/>
<protein>
    <submittedName>
        <fullName evidence="2">DUF5412 domain-containing protein</fullName>
    </submittedName>
</protein>
<dbReference type="RefSeq" id="WP_249725563.1">
    <property type="nucleotide sequence ID" value="NZ_AP031286.1"/>
</dbReference>
<keyword evidence="1" id="KW-0812">Transmembrane</keyword>
<accession>A0ABM9FX29</accession>
<feature type="transmembrane region" description="Helical" evidence="1">
    <location>
        <begin position="7"/>
        <end position="25"/>
    </location>
</feature>
<name>A0ABM9FX29_9BACL</name>
<keyword evidence="1" id="KW-0472">Membrane</keyword>
<sequence length="115" mass="13089">MKKKRRWGLWITLLIVSLIVIYVYLKGFTLLLLPKGELIATSDSPDNTYTLNVYLVNAGGATGGFAIRGELLNNKKGTHKNIYWQYREEKAKVEWIDESNLIINGKKLNVRAGHL</sequence>
<dbReference type="EMBL" id="CALYLO010000001">
    <property type="protein sequence ID" value="CAH8243740.1"/>
    <property type="molecule type" value="Genomic_DNA"/>
</dbReference>
<reference evidence="2" key="1">
    <citation type="submission" date="2022-06" db="EMBL/GenBank/DDBJ databases">
        <authorList>
            <person name="Dietemann V."/>
            <person name="Ory F."/>
            <person name="Dainat B."/>
            <person name="Oberhansli S."/>
        </authorList>
    </citation>
    <scope>NUCLEOTIDE SEQUENCE</scope>
    <source>
        <strain evidence="2">Ena-SAMPLE-TAB-26-04-2022-14:26:32:270-5432</strain>
    </source>
</reference>